<dbReference type="EMBL" id="HBUE01330017">
    <property type="protein sequence ID" value="CAG6592699.1"/>
    <property type="molecule type" value="Transcribed_RNA"/>
</dbReference>
<dbReference type="EMBL" id="HBUE01330018">
    <property type="protein sequence ID" value="CAG6592701.1"/>
    <property type="molecule type" value="Transcribed_RNA"/>
</dbReference>
<dbReference type="EMBL" id="HBUE01020941">
    <property type="protein sequence ID" value="CAG6452536.1"/>
    <property type="molecule type" value="Transcribed_RNA"/>
</dbReference>
<dbReference type="EMBL" id="HBUE01020946">
    <property type="protein sequence ID" value="CAG6452543.1"/>
    <property type="molecule type" value="Transcribed_RNA"/>
</dbReference>
<organism evidence="2">
    <name type="scientific">Culex pipiens</name>
    <name type="common">House mosquito</name>
    <dbReference type="NCBI Taxonomy" id="7175"/>
    <lineage>
        <taxon>Eukaryota</taxon>
        <taxon>Metazoa</taxon>
        <taxon>Ecdysozoa</taxon>
        <taxon>Arthropoda</taxon>
        <taxon>Hexapoda</taxon>
        <taxon>Insecta</taxon>
        <taxon>Pterygota</taxon>
        <taxon>Neoptera</taxon>
        <taxon>Endopterygota</taxon>
        <taxon>Diptera</taxon>
        <taxon>Nematocera</taxon>
        <taxon>Culicoidea</taxon>
        <taxon>Culicidae</taxon>
        <taxon>Culicinae</taxon>
        <taxon>Culicini</taxon>
        <taxon>Culex</taxon>
        <taxon>Culex</taxon>
    </lineage>
</organism>
<dbReference type="EMBL" id="HBUE01223350">
    <property type="protein sequence ID" value="CAG6540632.1"/>
    <property type="molecule type" value="Transcribed_RNA"/>
</dbReference>
<sequence length="134" mass="15250">MLAERAVRWIRQNETSAPGGVWKSYGTALSRNAERTSVQTWMSFLYKKSNLFIVDQPIQNRRRNLSKKGSLALFPILASESVDQSEQFSPRETPPPDPSRSPRFIYKIVRSKETVFRGANSTKSITSDTHTTTQ</sequence>
<dbReference type="EMBL" id="HBUE01330020">
    <property type="protein sequence ID" value="CAG6592705.1"/>
    <property type="molecule type" value="Transcribed_RNA"/>
</dbReference>
<dbReference type="AlphaFoldDB" id="A0A8D8HS69"/>
<name>A0A8D8HS69_CULPI</name>
<feature type="compositionally biased region" description="Polar residues" evidence="1">
    <location>
        <begin position="81"/>
        <end position="90"/>
    </location>
</feature>
<reference evidence="2" key="1">
    <citation type="submission" date="2021-05" db="EMBL/GenBank/DDBJ databases">
        <authorList>
            <person name="Alioto T."/>
            <person name="Alioto T."/>
            <person name="Gomez Garrido J."/>
        </authorList>
    </citation>
    <scope>NUCLEOTIDE SEQUENCE</scope>
</reference>
<feature type="region of interest" description="Disordered" evidence="1">
    <location>
        <begin position="81"/>
        <end position="104"/>
    </location>
</feature>
<protein>
    <submittedName>
        <fullName evidence="2">(northern house mosquito) hypothetical protein</fullName>
    </submittedName>
</protein>
<evidence type="ECO:0000256" key="1">
    <source>
        <dbReference type="SAM" id="MobiDB-lite"/>
    </source>
</evidence>
<accession>A0A8D8HS69</accession>
<dbReference type="EMBL" id="HBUE01223349">
    <property type="protein sequence ID" value="CAG6540630.1"/>
    <property type="molecule type" value="Transcribed_RNA"/>
</dbReference>
<proteinExistence type="predicted"/>
<evidence type="ECO:0000313" key="2">
    <source>
        <dbReference type="EMBL" id="CAG6540630.1"/>
    </source>
</evidence>
<dbReference type="EMBL" id="HBUE01223348">
    <property type="protein sequence ID" value="CAG6540628.1"/>
    <property type="molecule type" value="Transcribed_RNA"/>
</dbReference>
<dbReference type="EMBL" id="HBUE01330019">
    <property type="protein sequence ID" value="CAG6592703.1"/>
    <property type="molecule type" value="Transcribed_RNA"/>
</dbReference>
<dbReference type="EMBL" id="HBUE01223351">
    <property type="protein sequence ID" value="CAG6540634.1"/>
    <property type="molecule type" value="Transcribed_RNA"/>
</dbReference>